<reference evidence="11" key="2">
    <citation type="submission" date="2021-04" db="EMBL/GenBank/DDBJ databases">
        <authorList>
            <person name="Gilroy R."/>
        </authorList>
    </citation>
    <scope>NUCLEOTIDE SEQUENCE</scope>
    <source>
        <strain evidence="11">14324</strain>
    </source>
</reference>
<dbReference type="Pfam" id="PF00005">
    <property type="entry name" value="ABC_tran"/>
    <property type="match status" value="1"/>
</dbReference>
<dbReference type="PANTHER" id="PTHR43553">
    <property type="entry name" value="HEAVY METAL TRANSPORTER"/>
    <property type="match status" value="1"/>
</dbReference>
<accession>A0A9D2DSP8</accession>
<evidence type="ECO:0000313" key="11">
    <source>
        <dbReference type="EMBL" id="HIZ22522.1"/>
    </source>
</evidence>
<sequence>MSIELKNVTYTYSPGTSYEIHAVRDVSLLIPDGQFIGMIGHTGSGKSTLIQHFNGLIRPTSGTVLYNGEDVWAENYDRKKLRSEVGLVFQYPEHQLFENDVLSDVCFGPMNQGLSRQEAEKEARKALLQVGFKEKNFGKSPFELSGGQKKRAAIAGVLAMNPKILILDEPTAGLDPKGRDDILDQIAQLHKLRGITIILVSHSMEDIAKYVERLIVMNHGQAAFDDTPKKVFLHYKELEKMGLAAPQITYIMHALKENGLDVDENATTVDEARESILKALKGNRSKQAQEEGSSGQKAEQEGRKNG</sequence>
<dbReference type="EMBL" id="DXBU01000094">
    <property type="protein sequence ID" value="HIZ22522.1"/>
    <property type="molecule type" value="Genomic_DNA"/>
</dbReference>
<gene>
    <name evidence="11" type="ORF">IAA21_06970</name>
</gene>
<evidence type="ECO:0000256" key="2">
    <source>
        <dbReference type="ARBA" id="ARBA00022448"/>
    </source>
</evidence>
<evidence type="ECO:0000256" key="3">
    <source>
        <dbReference type="ARBA" id="ARBA00022475"/>
    </source>
</evidence>
<reference evidence="11" key="1">
    <citation type="journal article" date="2021" name="PeerJ">
        <title>Extensive microbial diversity within the chicken gut microbiome revealed by metagenomics and culture.</title>
        <authorList>
            <person name="Gilroy R."/>
            <person name="Ravi A."/>
            <person name="Getino M."/>
            <person name="Pursley I."/>
            <person name="Horton D.L."/>
            <person name="Alikhan N.F."/>
            <person name="Baker D."/>
            <person name="Gharbi K."/>
            <person name="Hall N."/>
            <person name="Watson M."/>
            <person name="Adriaenssens E.M."/>
            <person name="Foster-Nyarko E."/>
            <person name="Jarju S."/>
            <person name="Secka A."/>
            <person name="Antonio M."/>
            <person name="Oren A."/>
            <person name="Chaudhuri R.R."/>
            <person name="La Ragione R."/>
            <person name="Hildebrand F."/>
            <person name="Pallen M.J."/>
        </authorList>
    </citation>
    <scope>NUCLEOTIDE SEQUENCE</scope>
    <source>
        <strain evidence="11">14324</strain>
    </source>
</reference>
<keyword evidence="5 8" id="KW-0067">ATP-binding</keyword>
<evidence type="ECO:0000256" key="4">
    <source>
        <dbReference type="ARBA" id="ARBA00022741"/>
    </source>
</evidence>
<dbReference type="InterPro" id="IPR050095">
    <property type="entry name" value="ECF_ABC_transporter_ATP-bd"/>
</dbReference>
<name>A0A9D2DSP8_9FIRM</name>
<dbReference type="Proteomes" id="UP000824041">
    <property type="component" value="Unassembled WGS sequence"/>
</dbReference>
<dbReference type="SUPFAM" id="SSF52540">
    <property type="entry name" value="P-loop containing nucleoside triphosphate hydrolases"/>
    <property type="match status" value="1"/>
</dbReference>
<dbReference type="GO" id="GO:0043190">
    <property type="term" value="C:ATP-binding cassette (ABC) transporter complex"/>
    <property type="evidence" value="ECO:0007669"/>
    <property type="project" value="TreeGrafter"/>
</dbReference>
<evidence type="ECO:0000256" key="5">
    <source>
        <dbReference type="ARBA" id="ARBA00022840"/>
    </source>
</evidence>
<dbReference type="GO" id="GO:0016887">
    <property type="term" value="F:ATP hydrolysis activity"/>
    <property type="evidence" value="ECO:0007669"/>
    <property type="project" value="InterPro"/>
</dbReference>
<organism evidence="11 12">
    <name type="scientific">Candidatus Blautia faecigallinarum</name>
    <dbReference type="NCBI Taxonomy" id="2838488"/>
    <lineage>
        <taxon>Bacteria</taxon>
        <taxon>Bacillati</taxon>
        <taxon>Bacillota</taxon>
        <taxon>Clostridia</taxon>
        <taxon>Lachnospirales</taxon>
        <taxon>Lachnospiraceae</taxon>
        <taxon>Blautia</taxon>
    </lineage>
</organism>
<evidence type="ECO:0000313" key="12">
    <source>
        <dbReference type="Proteomes" id="UP000824041"/>
    </source>
</evidence>
<dbReference type="CDD" id="cd03225">
    <property type="entry name" value="ABC_cobalt_CbiO_domain1"/>
    <property type="match status" value="1"/>
</dbReference>
<comment type="subunit">
    <text evidence="8">Forms a stable energy-coupling factor (ECF) transporter complex composed of 2 membrane-embedded substrate-binding proteins (S component), 2 ATP-binding proteins (A component) and 2 transmembrane proteins (T component).</text>
</comment>
<dbReference type="GO" id="GO:0042626">
    <property type="term" value="F:ATPase-coupled transmembrane transporter activity"/>
    <property type="evidence" value="ECO:0007669"/>
    <property type="project" value="TreeGrafter"/>
</dbReference>
<dbReference type="GO" id="GO:0005524">
    <property type="term" value="F:ATP binding"/>
    <property type="evidence" value="ECO:0007669"/>
    <property type="project" value="UniProtKB-UniRule"/>
</dbReference>
<evidence type="ECO:0000256" key="7">
    <source>
        <dbReference type="ARBA" id="ARBA00023136"/>
    </source>
</evidence>
<keyword evidence="4 8" id="KW-0547">Nucleotide-binding</keyword>
<evidence type="ECO:0000259" key="10">
    <source>
        <dbReference type="PROSITE" id="PS50893"/>
    </source>
</evidence>
<evidence type="ECO:0000256" key="1">
    <source>
        <dbReference type="ARBA" id="ARBA00004202"/>
    </source>
</evidence>
<evidence type="ECO:0000256" key="6">
    <source>
        <dbReference type="ARBA" id="ARBA00022967"/>
    </source>
</evidence>
<protein>
    <recommendedName>
        <fullName evidence="8">Energy-coupling factor transporter ATP-binding protein EcfA2</fullName>
        <ecNumber evidence="8">7.-.-.-</ecNumber>
    </recommendedName>
</protein>
<comment type="function">
    <text evidence="8">ATP-binding (A) component of a common energy-coupling factor (ECF) ABC-transporter complex.</text>
</comment>
<dbReference type="AlphaFoldDB" id="A0A9D2DSP8"/>
<dbReference type="EC" id="7.-.-.-" evidence="8"/>
<dbReference type="InterPro" id="IPR003593">
    <property type="entry name" value="AAA+_ATPase"/>
</dbReference>
<keyword evidence="6" id="KW-1278">Translocase</keyword>
<dbReference type="PROSITE" id="PS00211">
    <property type="entry name" value="ABC_TRANSPORTER_1"/>
    <property type="match status" value="1"/>
</dbReference>
<dbReference type="InterPro" id="IPR030946">
    <property type="entry name" value="EcfA2"/>
</dbReference>
<dbReference type="PANTHER" id="PTHR43553:SF27">
    <property type="entry name" value="ENERGY-COUPLING FACTOR TRANSPORTER ATP-BINDING PROTEIN ECFA2"/>
    <property type="match status" value="1"/>
</dbReference>
<dbReference type="InterPro" id="IPR017871">
    <property type="entry name" value="ABC_transporter-like_CS"/>
</dbReference>
<dbReference type="InterPro" id="IPR015856">
    <property type="entry name" value="ABC_transpr_CbiO/EcfA_su"/>
</dbReference>
<evidence type="ECO:0000256" key="9">
    <source>
        <dbReference type="SAM" id="MobiDB-lite"/>
    </source>
</evidence>
<proteinExistence type="inferred from homology"/>
<feature type="domain" description="ABC transporter" evidence="10">
    <location>
        <begin position="3"/>
        <end position="244"/>
    </location>
</feature>
<dbReference type="InterPro" id="IPR003439">
    <property type="entry name" value="ABC_transporter-like_ATP-bd"/>
</dbReference>
<dbReference type="SMART" id="SM00382">
    <property type="entry name" value="AAA"/>
    <property type="match status" value="1"/>
</dbReference>
<dbReference type="InterPro" id="IPR027417">
    <property type="entry name" value="P-loop_NTPase"/>
</dbReference>
<evidence type="ECO:0000256" key="8">
    <source>
        <dbReference type="RuleBase" id="RU365104"/>
    </source>
</evidence>
<keyword evidence="2 8" id="KW-0813">Transport</keyword>
<comment type="caution">
    <text evidence="11">The sequence shown here is derived from an EMBL/GenBank/DDBJ whole genome shotgun (WGS) entry which is preliminary data.</text>
</comment>
<keyword evidence="7 8" id="KW-0472">Membrane</keyword>
<dbReference type="NCBIfam" id="TIGR04521">
    <property type="entry name" value="ECF_ATPase_2"/>
    <property type="match status" value="1"/>
</dbReference>
<feature type="region of interest" description="Disordered" evidence="9">
    <location>
        <begin position="278"/>
        <end position="306"/>
    </location>
</feature>
<dbReference type="PROSITE" id="PS50893">
    <property type="entry name" value="ABC_TRANSPORTER_2"/>
    <property type="match status" value="1"/>
</dbReference>
<dbReference type="Gene3D" id="3.40.50.300">
    <property type="entry name" value="P-loop containing nucleotide triphosphate hydrolases"/>
    <property type="match status" value="1"/>
</dbReference>
<dbReference type="FunFam" id="3.40.50.300:FF:000224">
    <property type="entry name" value="Energy-coupling factor transporter ATP-binding protein EcfA"/>
    <property type="match status" value="1"/>
</dbReference>
<comment type="subcellular location">
    <subcellularLocation>
        <location evidence="1 8">Cell membrane</location>
        <topology evidence="1 8">Peripheral membrane protein</topology>
    </subcellularLocation>
</comment>
<comment type="similarity">
    <text evidence="8">Belongs to the ABC transporter superfamily. Energy-coupling factor EcfA family.</text>
</comment>
<keyword evidence="3 8" id="KW-1003">Cell membrane</keyword>